<accession>A0A7W8HA83</accession>
<dbReference type="SMART" id="SM00909">
    <property type="entry name" value="Germane"/>
    <property type="match status" value="2"/>
</dbReference>
<feature type="signal peptide" evidence="2">
    <location>
        <begin position="1"/>
        <end position="23"/>
    </location>
</feature>
<feature type="domain" description="GerMN" evidence="3">
    <location>
        <begin position="72"/>
        <end position="160"/>
    </location>
</feature>
<feature type="chain" id="PRO_5039180791" evidence="2">
    <location>
        <begin position="24"/>
        <end position="386"/>
    </location>
</feature>
<protein>
    <submittedName>
        <fullName evidence="4">Germination protein M</fullName>
    </submittedName>
</protein>
<feature type="compositionally biased region" description="Polar residues" evidence="1">
    <location>
        <begin position="359"/>
        <end position="386"/>
    </location>
</feature>
<reference evidence="4 5" key="1">
    <citation type="submission" date="2020-08" db="EMBL/GenBank/DDBJ databases">
        <title>Genomic Encyclopedia of Type Strains, Phase IV (KMG-IV): sequencing the most valuable type-strain genomes for metagenomic binning, comparative biology and taxonomic classification.</title>
        <authorList>
            <person name="Goeker M."/>
        </authorList>
    </citation>
    <scope>NUCLEOTIDE SEQUENCE [LARGE SCALE GENOMIC DNA]</scope>
    <source>
        <strain evidence="4 5">DSM 106146</strain>
    </source>
</reference>
<gene>
    <name evidence="4" type="ORF">HNP82_001667</name>
</gene>
<proteinExistence type="predicted"/>
<dbReference type="Pfam" id="PF10646">
    <property type="entry name" value="Germane"/>
    <property type="match status" value="2"/>
</dbReference>
<comment type="caution">
    <text evidence="4">The sequence shown here is derived from an EMBL/GenBank/DDBJ whole genome shotgun (WGS) entry which is preliminary data.</text>
</comment>
<keyword evidence="2" id="KW-0732">Signal</keyword>
<dbReference type="AlphaFoldDB" id="A0A7W8HA83"/>
<evidence type="ECO:0000256" key="1">
    <source>
        <dbReference type="SAM" id="MobiDB-lite"/>
    </source>
</evidence>
<evidence type="ECO:0000259" key="3">
    <source>
        <dbReference type="SMART" id="SM00909"/>
    </source>
</evidence>
<feature type="compositionally biased region" description="Polar residues" evidence="1">
    <location>
        <begin position="329"/>
        <end position="341"/>
    </location>
</feature>
<evidence type="ECO:0000256" key="2">
    <source>
        <dbReference type="SAM" id="SignalP"/>
    </source>
</evidence>
<sequence length="386" mass="42699">MRKGIFGLIFCLLFLCLSGCRDGGGIAQENTSGIVDKSVVDTTYKVYYLNNDNIHIEGVSAIYTSETAMELMEECLESLKADPEDENLKATIPEDVEVLDQVYDEVTKQVDLYFNSAYRNIPKNQEILVRAAIVKTLTQFDGVIDYVQFFIDGTAMTESDGQPMIMMQSDFVDNTRADVKRLNQETIRLYFASSDGTKLVAEDIYVHYSKNVSLERVIVESLISGPISENLNPTMSSDVKLYDDVSVTDGTCSVDFNQRFLDRIKDQSFAINVYSVVNSLTELDYIQQVQIKIDGKIVEGNDETISLAQPLSRNEDLIVRPSDTPPVVESSTGGAEQTEVTADTAVPEQTEMSDMAESDTAQTESEAAEQTQVPDSVSETVNDSAA</sequence>
<feature type="region of interest" description="Disordered" evidence="1">
    <location>
        <begin position="320"/>
        <end position="386"/>
    </location>
</feature>
<organism evidence="4 5">
    <name type="scientific">Catenibacillus scindens</name>
    <dbReference type="NCBI Taxonomy" id="673271"/>
    <lineage>
        <taxon>Bacteria</taxon>
        <taxon>Bacillati</taxon>
        <taxon>Bacillota</taxon>
        <taxon>Clostridia</taxon>
        <taxon>Lachnospirales</taxon>
        <taxon>Lachnospiraceae</taxon>
        <taxon>Catenibacillus</taxon>
    </lineage>
</organism>
<dbReference type="InterPro" id="IPR019606">
    <property type="entry name" value="GerMN"/>
</dbReference>
<name>A0A7W8HA83_9FIRM</name>
<keyword evidence="5" id="KW-1185">Reference proteome</keyword>
<feature type="domain" description="GerMN" evidence="3">
    <location>
        <begin position="215"/>
        <end position="302"/>
    </location>
</feature>
<dbReference type="Proteomes" id="UP000543642">
    <property type="component" value="Unassembled WGS sequence"/>
</dbReference>
<dbReference type="EMBL" id="JACHFW010000005">
    <property type="protein sequence ID" value="MBB5264540.1"/>
    <property type="molecule type" value="Genomic_DNA"/>
</dbReference>
<evidence type="ECO:0000313" key="5">
    <source>
        <dbReference type="Proteomes" id="UP000543642"/>
    </source>
</evidence>
<evidence type="ECO:0000313" key="4">
    <source>
        <dbReference type="EMBL" id="MBB5264540.1"/>
    </source>
</evidence>
<dbReference type="RefSeq" id="WP_183773190.1">
    <property type="nucleotide sequence ID" value="NZ_CAWVEG010000149.1"/>
</dbReference>